<comment type="caution">
    <text evidence="3">The sequence shown here is derived from an EMBL/GenBank/DDBJ whole genome shotgun (WGS) entry which is preliminary data.</text>
</comment>
<dbReference type="InterPro" id="IPR014729">
    <property type="entry name" value="Rossmann-like_a/b/a_fold"/>
</dbReference>
<dbReference type="Gene3D" id="3.40.50.620">
    <property type="entry name" value="HUPs"/>
    <property type="match status" value="1"/>
</dbReference>
<sequence length="287" mass="32366">MALSNLSVTRMGEYALFFYNRIKMEDMSRNTTRNSILVLTDFSEGATIALRNAAKLGKLINGKVHAYYVQPVKGMKEENQLALSRKLRETYRETQAKAKKLINTIADEEGVNISFAMDYGNVKNRILNKIEATGPELVILGKRKSRLLDLIGDRITESVIDNCDANIFISASNRELQSLSDLSLGFFGEIEDKGEFKIIDHLRKTPRSIKYFGIRNNRETMDSGDTIEKSGSTYMFPQEGTKAIDALTTYVARTKTELFCIPKNSGSKPQPIKEMVGRLDIPVLVYR</sequence>
<evidence type="ECO:0000256" key="1">
    <source>
        <dbReference type="ARBA" id="ARBA00008791"/>
    </source>
</evidence>
<gene>
    <name evidence="3" type="ORF">FK220_011445</name>
</gene>
<evidence type="ECO:0000259" key="2">
    <source>
        <dbReference type="Pfam" id="PF00582"/>
    </source>
</evidence>
<dbReference type="SUPFAM" id="SSF52402">
    <property type="entry name" value="Adenine nucleotide alpha hydrolases-like"/>
    <property type="match status" value="1"/>
</dbReference>
<comment type="similarity">
    <text evidence="1">Belongs to the universal stress protein A family.</text>
</comment>
<proteinExistence type="inferred from homology"/>
<protein>
    <submittedName>
        <fullName evidence="3">Universal stress protein</fullName>
    </submittedName>
</protein>
<dbReference type="PANTHER" id="PTHR46268">
    <property type="entry name" value="STRESS RESPONSE PROTEIN NHAX"/>
    <property type="match status" value="1"/>
</dbReference>
<organism evidence="3 4">
    <name type="scientific">Pelagihabitans pacificus</name>
    <dbReference type="NCBI Taxonomy" id="2696054"/>
    <lineage>
        <taxon>Bacteria</taxon>
        <taxon>Pseudomonadati</taxon>
        <taxon>Bacteroidota</taxon>
        <taxon>Flavobacteriia</taxon>
        <taxon>Flavobacteriales</taxon>
        <taxon>Flavobacteriaceae</taxon>
        <taxon>Pelagihabitans</taxon>
    </lineage>
</organism>
<keyword evidence="4" id="KW-1185">Reference proteome</keyword>
<accession>A0A967E780</accession>
<feature type="domain" description="UspA" evidence="2">
    <location>
        <begin position="34"/>
        <end position="166"/>
    </location>
</feature>
<dbReference type="Proteomes" id="UP000707206">
    <property type="component" value="Unassembled WGS sequence"/>
</dbReference>
<dbReference type="RefSeq" id="WP_152574464.1">
    <property type="nucleotide sequence ID" value="NZ_VIKU02000003.1"/>
</dbReference>
<dbReference type="PANTHER" id="PTHR46268:SF6">
    <property type="entry name" value="UNIVERSAL STRESS PROTEIN UP12"/>
    <property type="match status" value="1"/>
</dbReference>
<reference evidence="3" key="2">
    <citation type="submission" date="2020-03" db="EMBL/GenBank/DDBJ databases">
        <title>Flavobacteriaceae bacterium strain TP-CH-4, a member of the family Flavobacteriaceae isolated from a deep-sea seamount.</title>
        <authorList>
            <person name="Zhang D.-C."/>
        </authorList>
    </citation>
    <scope>NUCLEOTIDE SEQUENCE</scope>
    <source>
        <strain evidence="3">TP-CH-4</strain>
    </source>
</reference>
<evidence type="ECO:0000313" key="4">
    <source>
        <dbReference type="Proteomes" id="UP000707206"/>
    </source>
</evidence>
<dbReference type="CDD" id="cd00293">
    <property type="entry name" value="USP-like"/>
    <property type="match status" value="1"/>
</dbReference>
<dbReference type="AlphaFoldDB" id="A0A967E780"/>
<dbReference type="InterPro" id="IPR006016">
    <property type="entry name" value="UspA"/>
</dbReference>
<reference evidence="3" key="1">
    <citation type="submission" date="2019-07" db="EMBL/GenBank/DDBJ databases">
        <authorList>
            <person name="De-Chao Zhang Q."/>
        </authorList>
    </citation>
    <scope>NUCLEOTIDE SEQUENCE</scope>
    <source>
        <strain evidence="3">TP-CH-4</strain>
    </source>
</reference>
<evidence type="ECO:0000313" key="3">
    <source>
        <dbReference type="EMBL" id="NHF59959.1"/>
    </source>
</evidence>
<dbReference type="Pfam" id="PF00582">
    <property type="entry name" value="Usp"/>
    <property type="match status" value="1"/>
</dbReference>
<name>A0A967E780_9FLAO</name>
<dbReference type="EMBL" id="VIKU02000003">
    <property type="protein sequence ID" value="NHF59959.1"/>
    <property type="molecule type" value="Genomic_DNA"/>
</dbReference>